<evidence type="ECO:0000256" key="4">
    <source>
        <dbReference type="ARBA" id="ARBA00022989"/>
    </source>
</evidence>
<dbReference type="InterPro" id="IPR000160">
    <property type="entry name" value="GGDEF_dom"/>
</dbReference>
<feature type="domain" description="EAL" evidence="8">
    <location>
        <begin position="845"/>
        <end position="1098"/>
    </location>
</feature>
<dbReference type="Pfam" id="PF00990">
    <property type="entry name" value="GGDEF"/>
    <property type="match status" value="1"/>
</dbReference>
<dbReference type="InterPro" id="IPR043128">
    <property type="entry name" value="Rev_trsase/Diguanyl_cyclase"/>
</dbReference>
<dbReference type="PROSITE" id="PS50839">
    <property type="entry name" value="CHASE"/>
    <property type="match status" value="1"/>
</dbReference>
<evidence type="ECO:0000259" key="7">
    <source>
        <dbReference type="PROSITE" id="PS50839"/>
    </source>
</evidence>
<keyword evidence="3 6" id="KW-0812">Transmembrane</keyword>
<gene>
    <name evidence="10" type="ORF">RBH19_12525</name>
</gene>
<evidence type="ECO:0000256" key="5">
    <source>
        <dbReference type="ARBA" id="ARBA00023136"/>
    </source>
</evidence>
<dbReference type="Gene3D" id="3.30.450.350">
    <property type="entry name" value="CHASE domain"/>
    <property type="match status" value="1"/>
</dbReference>
<dbReference type="InterPro" id="IPR029787">
    <property type="entry name" value="Nucleotide_cyclase"/>
</dbReference>
<keyword evidence="2" id="KW-1003">Cell membrane</keyword>
<evidence type="ECO:0000313" key="10">
    <source>
        <dbReference type="EMBL" id="MDQ2070697.1"/>
    </source>
</evidence>
<comment type="subcellular location">
    <subcellularLocation>
        <location evidence="1">Cell membrane</location>
        <topology evidence="1">Multi-pass membrane protein</topology>
    </subcellularLocation>
</comment>
<evidence type="ECO:0000256" key="2">
    <source>
        <dbReference type="ARBA" id="ARBA00022475"/>
    </source>
</evidence>
<comment type="caution">
    <text evidence="10">The sequence shown here is derived from an EMBL/GenBank/DDBJ whole genome shotgun (WGS) entry which is preliminary data.</text>
</comment>
<evidence type="ECO:0000313" key="11">
    <source>
        <dbReference type="Proteomes" id="UP001239019"/>
    </source>
</evidence>
<evidence type="ECO:0000256" key="1">
    <source>
        <dbReference type="ARBA" id="ARBA00004651"/>
    </source>
</evidence>
<dbReference type="SUPFAM" id="SSF55073">
    <property type="entry name" value="Nucleotide cyclase"/>
    <property type="match status" value="1"/>
</dbReference>
<dbReference type="Gene3D" id="3.30.450.20">
    <property type="entry name" value="PAS domain"/>
    <property type="match status" value="1"/>
</dbReference>
<dbReference type="RefSeq" id="WP_306729195.1">
    <property type="nucleotide sequence ID" value="NZ_JAVDDT010000009.1"/>
</dbReference>
<accession>A0ABU0W9Q9</accession>
<dbReference type="PROSITE" id="PS50887">
    <property type="entry name" value="GGDEF"/>
    <property type="match status" value="1"/>
</dbReference>
<feature type="transmembrane region" description="Helical" evidence="6">
    <location>
        <begin position="51"/>
        <end position="84"/>
    </location>
</feature>
<feature type="transmembrane region" description="Helical" evidence="6">
    <location>
        <begin position="130"/>
        <end position="153"/>
    </location>
</feature>
<feature type="transmembrane region" description="Helical" evidence="6">
    <location>
        <begin position="201"/>
        <end position="219"/>
    </location>
</feature>
<feature type="domain" description="GGDEF" evidence="9">
    <location>
        <begin position="703"/>
        <end position="836"/>
    </location>
</feature>
<dbReference type="SMART" id="SM00052">
    <property type="entry name" value="EAL"/>
    <property type="match status" value="1"/>
</dbReference>
<protein>
    <submittedName>
        <fullName evidence="10">EAL domain-containing protein</fullName>
    </submittedName>
</protein>
<sequence>MAGFWQGGGALPDKWTFSVDRILLLLVAPAYVLLAWLSLQVPGPVEGLAPAYLASGLALCAVLVLGARALPAVFAGALLVVTLIPEGIQVVGAVRVLLVTAGITMQAWMGAWLARRLLRFPHPLDSAGSILVFLLLVIPLSSLVSASIAVTVLNEFNSIQSFPVWAVWLQWSLGDALGMLIMSPILLVLFGKPGHVWRPRWPMVAIPMLAAAILTLLLFRQIDVTENSRLATSFEREVDTLTFQLERRLEAQVEILMALERFVALDPELSADRFRQFSTLFLERHPGSQNLTFNPRVLAAEREAFEHMASAIHGDDFTILARDETSPDRTRSADTAREHFPILFVEPVRDNRSVIGLDPLTIPAPRAAIEASRRQRLPQASEAFTLTQEPGEQRGVVVYYAIHSNDPSQAGQDESVLGLVTGAFRMGDVISTVLDDLASAGMGFCLLDRDALPGNRRLVGPAQCDQASWNNVNRHASRELTFAGRRWRAVFMDHEGFYSRSSQWPFWTTGLLSLLVISSLGGFLLMVSGQTRRVENLVGRRTRELASVTHALSQAQRIAQMGSWELDLSSNELQYSDSLPAVLALDTSSKATLEDLVLALHPDDRPHLREVLHEVQLSPASRQLECRLSRDHSRYIRLIMECDWSGDRPYRLRGTAQDVSESREHAREIERLAHYDSLTELPNRFLWMVCAESALKSASRYGHQMAVLFMDLDQFKTINDSLGHAVGDELLIKLSTRFTACLREEDVLARMGGDEFVVLLPRIRNGTDAAVVAEKLLNSLDRPVDVSGHELKLSVSIGIARYPDDGSDVATLIQHADTAMYQAKEAGRDNLKFFESRMNEEARERLYLESGIRRALDRREFILHYQPQVDVRSGRVVGAEALVRWNHPDKGLLMPGTFIPAAERSGLVVPLGKQVFRSACIQQVRWHEAGWQDLDVSINISALQFERPDFLGFIREILLETGTDPTHLKLELTESALMELSEELVDRLRTIRDLGLTLSLDDFGTGYSSLSYLKRLPITQIKLDRSFVMDLPDDPEDAAIAETAINMAGNLGLDVIAEGVETEAQKEFLLERGCHYMQGFLFHRPAPAEALMILQELD</sequence>
<evidence type="ECO:0000256" key="3">
    <source>
        <dbReference type="ARBA" id="ARBA00022692"/>
    </source>
</evidence>
<dbReference type="Gene3D" id="3.20.20.450">
    <property type="entry name" value="EAL domain"/>
    <property type="match status" value="1"/>
</dbReference>
<keyword evidence="11" id="KW-1185">Reference proteome</keyword>
<feature type="transmembrane region" description="Helical" evidence="6">
    <location>
        <begin position="165"/>
        <end position="189"/>
    </location>
</feature>
<reference evidence="10 11" key="1">
    <citation type="submission" date="2023-08" db="EMBL/GenBank/DDBJ databases">
        <title>Whole-genome sequencing of halo(alkali)philic microorganisms from hypersaline lakes.</title>
        <authorList>
            <person name="Sorokin D.Y."/>
            <person name="Abbas B."/>
            <person name="Merkel A.Y."/>
        </authorList>
    </citation>
    <scope>NUCLEOTIDE SEQUENCE [LARGE SCALE GENOMIC DNA]</scope>
    <source>
        <strain evidence="10 11">AB-CW4</strain>
    </source>
</reference>
<dbReference type="InterPro" id="IPR007895">
    <property type="entry name" value="MASE1"/>
</dbReference>
<dbReference type="PROSITE" id="PS50883">
    <property type="entry name" value="EAL"/>
    <property type="match status" value="1"/>
</dbReference>
<name>A0ABU0W9Q9_9GAMM</name>
<feature type="domain" description="CHASE" evidence="7">
    <location>
        <begin position="265"/>
        <end position="438"/>
    </location>
</feature>
<keyword evidence="4 6" id="KW-1133">Transmembrane helix</keyword>
<dbReference type="Pfam" id="PF03924">
    <property type="entry name" value="CHASE"/>
    <property type="match status" value="1"/>
</dbReference>
<dbReference type="Pfam" id="PF05231">
    <property type="entry name" value="MASE1"/>
    <property type="match status" value="1"/>
</dbReference>
<dbReference type="PANTHER" id="PTHR44757">
    <property type="entry name" value="DIGUANYLATE CYCLASE DGCP"/>
    <property type="match status" value="1"/>
</dbReference>
<dbReference type="Pfam" id="PF00563">
    <property type="entry name" value="EAL"/>
    <property type="match status" value="1"/>
</dbReference>
<dbReference type="EMBL" id="JAVDDT010000009">
    <property type="protein sequence ID" value="MDQ2070697.1"/>
    <property type="molecule type" value="Genomic_DNA"/>
</dbReference>
<dbReference type="InterPro" id="IPR006189">
    <property type="entry name" value="CHASE_dom"/>
</dbReference>
<dbReference type="SUPFAM" id="SSF141868">
    <property type="entry name" value="EAL domain-like"/>
    <property type="match status" value="1"/>
</dbReference>
<dbReference type="InterPro" id="IPR001633">
    <property type="entry name" value="EAL_dom"/>
</dbReference>
<proteinExistence type="predicted"/>
<dbReference type="CDD" id="cd01948">
    <property type="entry name" value="EAL"/>
    <property type="match status" value="1"/>
</dbReference>
<evidence type="ECO:0000259" key="9">
    <source>
        <dbReference type="PROSITE" id="PS50887"/>
    </source>
</evidence>
<dbReference type="SMART" id="SM01079">
    <property type="entry name" value="CHASE"/>
    <property type="match status" value="1"/>
</dbReference>
<dbReference type="Proteomes" id="UP001239019">
    <property type="component" value="Unassembled WGS sequence"/>
</dbReference>
<dbReference type="InterPro" id="IPR052155">
    <property type="entry name" value="Biofilm_reg_signaling"/>
</dbReference>
<keyword evidence="5 6" id="KW-0472">Membrane</keyword>
<dbReference type="CDD" id="cd01949">
    <property type="entry name" value="GGDEF"/>
    <property type="match status" value="1"/>
</dbReference>
<dbReference type="Gene3D" id="3.30.70.270">
    <property type="match status" value="1"/>
</dbReference>
<evidence type="ECO:0000259" key="8">
    <source>
        <dbReference type="PROSITE" id="PS50883"/>
    </source>
</evidence>
<organism evidence="10 11">
    <name type="scientific">Natronospira bacteriovora</name>
    <dbReference type="NCBI Taxonomy" id="3069753"/>
    <lineage>
        <taxon>Bacteria</taxon>
        <taxon>Pseudomonadati</taxon>
        <taxon>Pseudomonadota</taxon>
        <taxon>Gammaproteobacteria</taxon>
        <taxon>Natronospirales</taxon>
        <taxon>Natronospiraceae</taxon>
        <taxon>Natronospira</taxon>
    </lineage>
</organism>
<dbReference type="PANTHER" id="PTHR44757:SF2">
    <property type="entry name" value="BIOFILM ARCHITECTURE MAINTENANCE PROTEIN MBAA"/>
    <property type="match status" value="1"/>
</dbReference>
<feature type="transmembrane region" description="Helical" evidence="6">
    <location>
        <begin position="504"/>
        <end position="527"/>
    </location>
</feature>
<dbReference type="InterPro" id="IPR035919">
    <property type="entry name" value="EAL_sf"/>
</dbReference>
<dbReference type="InterPro" id="IPR042240">
    <property type="entry name" value="CHASE_sf"/>
</dbReference>
<dbReference type="SMART" id="SM00267">
    <property type="entry name" value="GGDEF"/>
    <property type="match status" value="1"/>
</dbReference>
<feature type="transmembrane region" description="Helical" evidence="6">
    <location>
        <begin position="96"/>
        <end position="118"/>
    </location>
</feature>
<dbReference type="NCBIfam" id="TIGR00254">
    <property type="entry name" value="GGDEF"/>
    <property type="match status" value="1"/>
</dbReference>
<feature type="transmembrane region" description="Helical" evidence="6">
    <location>
        <begin position="22"/>
        <end position="39"/>
    </location>
</feature>
<evidence type="ECO:0000256" key="6">
    <source>
        <dbReference type="SAM" id="Phobius"/>
    </source>
</evidence>